<dbReference type="AlphaFoldDB" id="A0A0R1SBA1"/>
<dbReference type="STRING" id="1423815.FC27_GL000608"/>
<dbReference type="Gene3D" id="3.40.350.10">
    <property type="entry name" value="Creatinase/prolidase N-terminal domain"/>
    <property type="match status" value="1"/>
</dbReference>
<dbReference type="EMBL" id="AZFA01000015">
    <property type="protein sequence ID" value="KRL66337.1"/>
    <property type="molecule type" value="Genomic_DNA"/>
</dbReference>
<organism evidence="3 4">
    <name type="scientific">Companilactobacillus versmoldensis DSM 14857 = KCTC 3814</name>
    <dbReference type="NCBI Taxonomy" id="1423815"/>
    <lineage>
        <taxon>Bacteria</taxon>
        <taxon>Bacillati</taxon>
        <taxon>Bacillota</taxon>
        <taxon>Bacilli</taxon>
        <taxon>Lactobacillales</taxon>
        <taxon>Lactobacillaceae</taxon>
        <taxon>Companilactobacillus</taxon>
    </lineage>
</organism>
<dbReference type="PANTHER" id="PTHR46112:SF3">
    <property type="entry name" value="AMINOPEPTIDASE YPDF"/>
    <property type="match status" value="1"/>
</dbReference>
<dbReference type="Pfam" id="PF00557">
    <property type="entry name" value="Peptidase_M24"/>
    <property type="match status" value="1"/>
</dbReference>
<comment type="caution">
    <text evidence="3">The sequence shown here is derived from an EMBL/GenBank/DDBJ whole genome shotgun (WGS) entry which is preliminary data.</text>
</comment>
<gene>
    <name evidence="3" type="ORF">FC27_GL000608</name>
</gene>
<dbReference type="RefSeq" id="WP_010625044.1">
    <property type="nucleotide sequence ID" value="NZ_AZFA01000015.1"/>
</dbReference>
<evidence type="ECO:0000259" key="2">
    <source>
        <dbReference type="Pfam" id="PF01321"/>
    </source>
</evidence>
<name>A0A0R1SBA1_9LACO</name>
<evidence type="ECO:0000259" key="1">
    <source>
        <dbReference type="Pfam" id="PF00557"/>
    </source>
</evidence>
<dbReference type="InterPro" id="IPR000587">
    <property type="entry name" value="Creatinase_N"/>
</dbReference>
<dbReference type="Proteomes" id="UP000051647">
    <property type="component" value="Unassembled WGS sequence"/>
</dbReference>
<feature type="domain" description="Creatinase N-terminal" evidence="2">
    <location>
        <begin position="6"/>
        <end position="123"/>
    </location>
</feature>
<dbReference type="Pfam" id="PF01321">
    <property type="entry name" value="Creatinase_N"/>
    <property type="match status" value="1"/>
</dbReference>
<dbReference type="SUPFAM" id="SSF53092">
    <property type="entry name" value="Creatinase/prolidase N-terminal domain"/>
    <property type="match status" value="1"/>
</dbReference>
<dbReference type="InterPro" id="IPR029149">
    <property type="entry name" value="Creatin/AminoP/Spt16_N"/>
</dbReference>
<keyword evidence="4" id="KW-1185">Reference proteome</keyword>
<protein>
    <submittedName>
        <fullName evidence="3">Xaa-pro dipeptidase</fullName>
    </submittedName>
</protein>
<dbReference type="CDD" id="cd01092">
    <property type="entry name" value="APP-like"/>
    <property type="match status" value="1"/>
</dbReference>
<dbReference type="eggNOG" id="COG0006">
    <property type="taxonomic scope" value="Bacteria"/>
</dbReference>
<dbReference type="OrthoDB" id="9806388at2"/>
<dbReference type="InterPro" id="IPR050659">
    <property type="entry name" value="Peptidase_M24B"/>
</dbReference>
<dbReference type="SUPFAM" id="SSF55920">
    <property type="entry name" value="Creatinase/aminopeptidase"/>
    <property type="match status" value="1"/>
</dbReference>
<dbReference type="PATRIC" id="fig|1423815.3.peg.616"/>
<proteinExistence type="predicted"/>
<evidence type="ECO:0000313" key="3">
    <source>
        <dbReference type="EMBL" id="KRL66337.1"/>
    </source>
</evidence>
<dbReference type="InterPro" id="IPR000994">
    <property type="entry name" value="Pept_M24"/>
</dbReference>
<dbReference type="Gene3D" id="3.90.230.10">
    <property type="entry name" value="Creatinase/methionine aminopeptidase superfamily"/>
    <property type="match status" value="1"/>
</dbReference>
<reference evidence="3 4" key="1">
    <citation type="journal article" date="2015" name="Genome Announc.">
        <title>Expanding the biotechnology potential of lactobacilli through comparative genomics of 213 strains and associated genera.</title>
        <authorList>
            <person name="Sun Z."/>
            <person name="Harris H.M."/>
            <person name="McCann A."/>
            <person name="Guo C."/>
            <person name="Argimon S."/>
            <person name="Zhang W."/>
            <person name="Yang X."/>
            <person name="Jeffery I.B."/>
            <person name="Cooney J.C."/>
            <person name="Kagawa T.F."/>
            <person name="Liu W."/>
            <person name="Song Y."/>
            <person name="Salvetti E."/>
            <person name="Wrobel A."/>
            <person name="Rasinkangas P."/>
            <person name="Parkhill J."/>
            <person name="Rea M.C."/>
            <person name="O'Sullivan O."/>
            <person name="Ritari J."/>
            <person name="Douillard F.P."/>
            <person name="Paul Ross R."/>
            <person name="Yang R."/>
            <person name="Briner A.E."/>
            <person name="Felis G.E."/>
            <person name="de Vos W.M."/>
            <person name="Barrangou R."/>
            <person name="Klaenhammer T.R."/>
            <person name="Caufield P.W."/>
            <person name="Cui Y."/>
            <person name="Zhang H."/>
            <person name="O'Toole P.W."/>
        </authorList>
    </citation>
    <scope>NUCLEOTIDE SEQUENCE [LARGE SCALE GENOMIC DNA]</scope>
    <source>
        <strain evidence="3 4">DSM 14857</strain>
    </source>
</reference>
<feature type="domain" description="Peptidase M24" evidence="1">
    <location>
        <begin position="132"/>
        <end position="331"/>
    </location>
</feature>
<dbReference type="PANTHER" id="PTHR46112">
    <property type="entry name" value="AMINOPEPTIDASE"/>
    <property type="match status" value="1"/>
</dbReference>
<dbReference type="InterPro" id="IPR036005">
    <property type="entry name" value="Creatinase/aminopeptidase-like"/>
</dbReference>
<evidence type="ECO:0000313" key="4">
    <source>
        <dbReference type="Proteomes" id="UP000051647"/>
    </source>
</evidence>
<accession>A0A0R1SBA1</accession>
<sequence>MNQTGIKTVRQYLTDQNLQAFLISDNADQFYLSGFLGDESYVVVDADNIFIVTDARFFEQIKQQAPDTTVVDIKETSLADFLAAHYQNIAIESDYLLTKDYQSIVEKGIKTTNADLVVKQLRMHKTDQEIDLISQAAEISDKVYDHIVQFMKVGMTELEVAHEIESTGFKLGAQKLSFDTIVASGARSAQPHGSATDKIIEDGDVVTLDFGFVYQNYYSDITRTVVMGKASDEVKKVYQAVKKAEEWGIKFAPLVETFGDLDRVIRGSIDDSGYGKYFNHGSGHGLGLVCHDYPIMRRSNNDQLEPKIVFTVEPGIYLPGRFGVRIEDDIYKNEQGESIRLTHSTNELIEI</sequence>